<organism evidence="9 10">
    <name type="scientific">Periplaneta americana</name>
    <name type="common">American cockroach</name>
    <name type="synonym">Blatta americana</name>
    <dbReference type="NCBI Taxonomy" id="6978"/>
    <lineage>
        <taxon>Eukaryota</taxon>
        <taxon>Metazoa</taxon>
        <taxon>Ecdysozoa</taxon>
        <taxon>Arthropoda</taxon>
        <taxon>Hexapoda</taxon>
        <taxon>Insecta</taxon>
        <taxon>Pterygota</taxon>
        <taxon>Neoptera</taxon>
        <taxon>Polyneoptera</taxon>
        <taxon>Dictyoptera</taxon>
        <taxon>Blattodea</taxon>
        <taxon>Blattoidea</taxon>
        <taxon>Blattidae</taxon>
        <taxon>Blattinae</taxon>
        <taxon>Periplaneta</taxon>
    </lineage>
</organism>
<evidence type="ECO:0000256" key="7">
    <source>
        <dbReference type="RuleBase" id="RU362131"/>
    </source>
</evidence>
<sequence>MQETRCSESKLPPEAKVEGYHTYWVSGEKEGYAGVGLYTKEEPIKVTYGIGNEEFDTEGRLITAEYEKFYLVAAYVPNAGRGLVTLPKRMKWDPDLRNYLKELDSKKPVILCGDMNVSHQAIDLANPKTNTKNAGFTQEERDGMTALLEEGFVDSFRHLYPEKTGAYSFWTYMGNARSRNVGWRLDYFIISQKLIPNLCDNIIRSEVYGSDHCPITLLVNI</sequence>
<proteinExistence type="inferred from homology"/>
<dbReference type="EC" id="3.1.11.2" evidence="7"/>
<keyword evidence="6 7" id="KW-0460">Magnesium</keyword>
<dbReference type="PANTHER" id="PTHR22748:SF6">
    <property type="entry name" value="DNA-(APURINIC OR APYRIMIDINIC SITE) ENDONUCLEASE"/>
    <property type="match status" value="1"/>
</dbReference>
<evidence type="ECO:0000256" key="4">
    <source>
        <dbReference type="ARBA" id="ARBA00022723"/>
    </source>
</evidence>
<dbReference type="CDD" id="cd09087">
    <property type="entry name" value="Ape1-like_AP-endo"/>
    <property type="match status" value="1"/>
</dbReference>
<evidence type="ECO:0000313" key="10">
    <source>
        <dbReference type="Proteomes" id="UP001148838"/>
    </source>
</evidence>
<keyword evidence="10" id="KW-1185">Reference proteome</keyword>
<keyword evidence="7" id="KW-0227">DNA damage</keyword>
<dbReference type="Proteomes" id="UP001148838">
    <property type="component" value="Unassembled WGS sequence"/>
</dbReference>
<keyword evidence="7" id="KW-0234">DNA repair</keyword>
<evidence type="ECO:0000256" key="5">
    <source>
        <dbReference type="ARBA" id="ARBA00022801"/>
    </source>
</evidence>
<protein>
    <recommendedName>
        <fullName evidence="7">DNA repair nuclease/redox regulator APEX1</fullName>
        <shortName evidence="7">APEN</shortName>
        <shortName evidence="7">REF-1</shortName>
        <ecNumber evidence="7">3.1.11.2</ecNumber>
        <ecNumber evidence="7">3.1.21.-</ecNumber>
    </recommendedName>
    <alternativeName>
        <fullName evidence="7">APEX nuclease</fullName>
    </alternativeName>
    <alternativeName>
        <fullName evidence="7">Apurinic-apyrimidinic endonuclease 1</fullName>
    </alternativeName>
    <alternativeName>
        <fullName evidence="7">Redox factor-1</fullName>
    </alternativeName>
    <component>
        <recommendedName>
            <fullName evidence="7">DNA repair nuclease/redox regulator APEX1, mitochondrial</fullName>
        </recommendedName>
    </component>
</protein>
<dbReference type="InterPro" id="IPR005135">
    <property type="entry name" value="Endo/exonuclease/phosphatase"/>
</dbReference>
<dbReference type="GO" id="GO:0016829">
    <property type="term" value="F:lyase activity"/>
    <property type="evidence" value="ECO:0007669"/>
    <property type="project" value="UniProtKB-KW"/>
</dbReference>
<evidence type="ECO:0000256" key="2">
    <source>
        <dbReference type="ARBA" id="ARBA00001936"/>
    </source>
</evidence>
<evidence type="ECO:0000259" key="8">
    <source>
        <dbReference type="Pfam" id="PF03372"/>
    </source>
</evidence>
<gene>
    <name evidence="9" type="primary">APEX1</name>
    <name evidence="9" type="ORF">ANN_14786</name>
</gene>
<comment type="cofactor">
    <cofactor evidence="2">
        <name>Mn(2+)</name>
        <dbReference type="ChEBI" id="CHEBI:29035"/>
    </cofactor>
</comment>
<dbReference type="InterPro" id="IPR004808">
    <property type="entry name" value="AP_endonuc_1"/>
</dbReference>
<dbReference type="Gene3D" id="3.60.10.10">
    <property type="entry name" value="Endonuclease/exonuclease/phosphatase"/>
    <property type="match status" value="1"/>
</dbReference>
<dbReference type="EMBL" id="JAJSOF020000019">
    <property type="protein sequence ID" value="KAJ4438833.1"/>
    <property type="molecule type" value="Genomic_DNA"/>
</dbReference>
<reference evidence="9 10" key="1">
    <citation type="journal article" date="2022" name="Allergy">
        <title>Genome assembly and annotation of Periplaneta americana reveal a comprehensive cockroach allergen profile.</title>
        <authorList>
            <person name="Wang L."/>
            <person name="Xiong Q."/>
            <person name="Saelim N."/>
            <person name="Wang L."/>
            <person name="Nong W."/>
            <person name="Wan A.T."/>
            <person name="Shi M."/>
            <person name="Liu X."/>
            <person name="Cao Q."/>
            <person name="Hui J.H.L."/>
            <person name="Sookrung N."/>
            <person name="Leung T.F."/>
            <person name="Tungtrongchitr A."/>
            <person name="Tsui S.K.W."/>
        </authorList>
    </citation>
    <scope>NUCLEOTIDE SEQUENCE [LARGE SCALE GENOMIC DNA]</scope>
    <source>
        <strain evidence="9">PWHHKU_190912</strain>
    </source>
</reference>
<comment type="cofactor">
    <cofactor evidence="7">
        <name>Mg(2+)</name>
        <dbReference type="ChEBI" id="CHEBI:18420"/>
    </cofactor>
    <cofactor evidence="7">
        <name>Mn(2+)</name>
        <dbReference type="ChEBI" id="CHEBI:29035"/>
    </cofactor>
    <text evidence="7">Probably binds two magnesium or manganese ions per subunit.</text>
</comment>
<name>A0ABQ8SXV8_PERAM</name>
<evidence type="ECO:0000256" key="6">
    <source>
        <dbReference type="ARBA" id="ARBA00022842"/>
    </source>
</evidence>
<feature type="domain" description="Endonuclease/exonuclease/phosphatase" evidence="8">
    <location>
        <begin position="1"/>
        <end position="212"/>
    </location>
</feature>
<keyword evidence="5" id="KW-0378">Hydrolase</keyword>
<dbReference type="NCBIfam" id="TIGR00633">
    <property type="entry name" value="xth"/>
    <property type="match status" value="1"/>
</dbReference>
<dbReference type="PANTHER" id="PTHR22748">
    <property type="entry name" value="AP ENDONUCLEASE"/>
    <property type="match status" value="1"/>
</dbReference>
<dbReference type="Pfam" id="PF03372">
    <property type="entry name" value="Exo_endo_phos"/>
    <property type="match status" value="1"/>
</dbReference>
<comment type="similarity">
    <text evidence="3 7">Belongs to the DNA repair enzymes AP/ExoA family.</text>
</comment>
<dbReference type="InterPro" id="IPR020848">
    <property type="entry name" value="AP_endonuclease_F1_CS"/>
</dbReference>
<comment type="catalytic activity">
    <reaction evidence="1">
        <text>Exonucleolytic cleavage in the 3'- to 5'-direction to yield nucleoside 5'-phosphates.</text>
        <dbReference type="EC" id="3.1.11.2"/>
    </reaction>
</comment>
<accession>A0ABQ8SXV8</accession>
<dbReference type="InterPro" id="IPR036691">
    <property type="entry name" value="Endo/exonu/phosph_ase_sf"/>
</dbReference>
<comment type="caution">
    <text evidence="9">The sequence shown here is derived from an EMBL/GenBank/DDBJ whole genome shotgun (WGS) entry which is preliminary data.</text>
</comment>
<evidence type="ECO:0000313" key="9">
    <source>
        <dbReference type="EMBL" id="KAJ4438833.1"/>
    </source>
</evidence>
<evidence type="ECO:0000256" key="1">
    <source>
        <dbReference type="ARBA" id="ARBA00000493"/>
    </source>
</evidence>
<evidence type="ECO:0000256" key="3">
    <source>
        <dbReference type="ARBA" id="ARBA00007092"/>
    </source>
</evidence>
<keyword evidence="4 7" id="KW-0479">Metal-binding</keyword>
<dbReference type="PROSITE" id="PS51435">
    <property type="entry name" value="AP_NUCLEASE_F1_4"/>
    <property type="match status" value="1"/>
</dbReference>
<dbReference type="PROSITE" id="PS00727">
    <property type="entry name" value="AP_NUCLEASE_F1_2"/>
    <property type="match status" value="1"/>
</dbReference>
<keyword evidence="9" id="KW-0456">Lyase</keyword>
<dbReference type="EC" id="3.1.21.-" evidence="7"/>
<dbReference type="SUPFAM" id="SSF56219">
    <property type="entry name" value="DNase I-like"/>
    <property type="match status" value="1"/>
</dbReference>
<dbReference type="NCBIfam" id="TIGR00195">
    <property type="entry name" value="exoDNase_III"/>
    <property type="match status" value="1"/>
</dbReference>